<organism evidence="2 3">
    <name type="scientific">Oryza sativa subsp. japonica</name>
    <name type="common">Rice</name>
    <dbReference type="NCBI Taxonomy" id="39947"/>
    <lineage>
        <taxon>Eukaryota</taxon>
        <taxon>Viridiplantae</taxon>
        <taxon>Streptophyta</taxon>
        <taxon>Embryophyta</taxon>
        <taxon>Tracheophyta</taxon>
        <taxon>Spermatophyta</taxon>
        <taxon>Magnoliopsida</taxon>
        <taxon>Liliopsida</taxon>
        <taxon>Poales</taxon>
        <taxon>Poaceae</taxon>
        <taxon>BOP clade</taxon>
        <taxon>Oryzoideae</taxon>
        <taxon>Oryzeae</taxon>
        <taxon>Oryzinae</taxon>
        <taxon>Oryza</taxon>
        <taxon>Oryza sativa</taxon>
    </lineage>
</organism>
<dbReference type="KEGG" id="dosa:Os02g0617150"/>
<reference evidence="3" key="2">
    <citation type="journal article" date="2008" name="Nucleic Acids Res.">
        <title>The rice annotation project database (RAP-DB): 2008 update.</title>
        <authorList>
            <consortium name="The rice annotation project (RAP)"/>
        </authorList>
    </citation>
    <scope>GENOME REANNOTATION</scope>
    <source>
        <strain evidence="3">cv. Nipponbare</strain>
    </source>
</reference>
<name>C7IYX0_ORYSJ</name>
<evidence type="ECO:0000313" key="2">
    <source>
        <dbReference type="EMBL" id="BAH91808.1"/>
    </source>
</evidence>
<reference evidence="2 3" key="1">
    <citation type="journal article" date="2005" name="Nature">
        <title>The map-based sequence of the rice genome.</title>
        <authorList>
            <consortium name="International rice genome sequencing project (IRGSP)"/>
            <person name="Matsumoto T."/>
            <person name="Wu J."/>
            <person name="Kanamori H."/>
            <person name="Katayose Y."/>
            <person name="Fujisawa M."/>
            <person name="Namiki N."/>
            <person name="Mizuno H."/>
            <person name="Yamamoto K."/>
            <person name="Antonio B.A."/>
            <person name="Baba T."/>
            <person name="Sakata K."/>
            <person name="Nagamura Y."/>
            <person name="Aoki H."/>
            <person name="Arikawa K."/>
            <person name="Arita K."/>
            <person name="Bito T."/>
            <person name="Chiden Y."/>
            <person name="Fujitsuka N."/>
            <person name="Fukunaka R."/>
            <person name="Hamada M."/>
            <person name="Harada C."/>
            <person name="Hayashi A."/>
            <person name="Hijishita S."/>
            <person name="Honda M."/>
            <person name="Hosokawa S."/>
            <person name="Ichikawa Y."/>
            <person name="Idonuma A."/>
            <person name="Iijima M."/>
            <person name="Ikeda M."/>
            <person name="Ikeno M."/>
            <person name="Ito K."/>
            <person name="Ito S."/>
            <person name="Ito T."/>
            <person name="Ito Y."/>
            <person name="Ito Y."/>
            <person name="Iwabuchi A."/>
            <person name="Kamiya K."/>
            <person name="Karasawa W."/>
            <person name="Kurita K."/>
            <person name="Katagiri S."/>
            <person name="Kikuta A."/>
            <person name="Kobayashi H."/>
            <person name="Kobayashi N."/>
            <person name="Machita K."/>
            <person name="Maehara T."/>
            <person name="Masukawa M."/>
            <person name="Mizubayashi T."/>
            <person name="Mukai Y."/>
            <person name="Nagasaki H."/>
            <person name="Nagata Y."/>
            <person name="Naito S."/>
            <person name="Nakashima M."/>
            <person name="Nakama Y."/>
            <person name="Nakamichi Y."/>
            <person name="Nakamura M."/>
            <person name="Meguro A."/>
            <person name="Negishi M."/>
            <person name="Ohta I."/>
            <person name="Ohta T."/>
            <person name="Okamoto M."/>
            <person name="Ono N."/>
            <person name="Saji S."/>
            <person name="Sakaguchi M."/>
            <person name="Sakai K."/>
            <person name="Shibata M."/>
            <person name="Shimokawa T."/>
            <person name="Song J."/>
            <person name="Takazaki Y."/>
            <person name="Terasawa K."/>
            <person name="Tsugane M."/>
            <person name="Tsuji K."/>
            <person name="Ueda S."/>
            <person name="Waki K."/>
            <person name="Yamagata H."/>
            <person name="Yamamoto M."/>
            <person name="Yamamoto S."/>
            <person name="Yamane H."/>
            <person name="Yoshiki S."/>
            <person name="Yoshihara R."/>
            <person name="Yukawa K."/>
            <person name="Zhong H."/>
            <person name="Yano M."/>
            <person name="Yuan Q."/>
            <person name="Ouyang S."/>
            <person name="Liu J."/>
            <person name="Jones K.M."/>
            <person name="Gansberger K."/>
            <person name="Moffat K."/>
            <person name="Hill J."/>
            <person name="Bera J."/>
            <person name="Fadrosh D."/>
            <person name="Jin S."/>
            <person name="Johri S."/>
            <person name="Kim M."/>
            <person name="Overton L."/>
            <person name="Reardon M."/>
            <person name="Tsitrin T."/>
            <person name="Vuong H."/>
            <person name="Weaver B."/>
            <person name="Ciecko A."/>
            <person name="Tallon L."/>
            <person name="Jackson J."/>
            <person name="Pai G."/>
            <person name="Aken S.V."/>
            <person name="Utterback T."/>
            <person name="Reidmuller S."/>
            <person name="Feldblyum T."/>
            <person name="Hsiao J."/>
            <person name="Zismann V."/>
            <person name="Iobst S."/>
            <person name="de Vazeille A.R."/>
            <person name="Buell C.R."/>
            <person name="Ying K."/>
            <person name="Li Y."/>
            <person name="Lu T."/>
            <person name="Huang Y."/>
            <person name="Zhao Q."/>
            <person name="Feng Q."/>
            <person name="Zhang L."/>
            <person name="Zhu J."/>
            <person name="Weng Q."/>
            <person name="Mu J."/>
            <person name="Lu Y."/>
            <person name="Fan D."/>
            <person name="Liu Y."/>
            <person name="Guan J."/>
            <person name="Zhang Y."/>
            <person name="Yu S."/>
            <person name="Liu X."/>
            <person name="Zhang Y."/>
            <person name="Hong G."/>
            <person name="Han B."/>
            <person name="Choisne N."/>
            <person name="Demange N."/>
            <person name="Orjeda G."/>
            <person name="Samain S."/>
            <person name="Cattolico L."/>
            <person name="Pelletier E."/>
            <person name="Couloux A."/>
            <person name="Segurens B."/>
            <person name="Wincker P."/>
            <person name="D'Hont A."/>
            <person name="Scarpelli C."/>
            <person name="Weissenbach J."/>
            <person name="Salanoubat M."/>
            <person name="Quetier F."/>
            <person name="Yu Y."/>
            <person name="Kim H.R."/>
            <person name="Rambo T."/>
            <person name="Currie J."/>
            <person name="Collura K."/>
            <person name="Luo M."/>
            <person name="Yang T."/>
            <person name="Ammiraju J.S.S."/>
            <person name="Engler F."/>
            <person name="Soderlund C."/>
            <person name="Wing R.A."/>
            <person name="Palmer L.E."/>
            <person name="de la Bastide M."/>
            <person name="Spiegel L."/>
            <person name="Nascimento L."/>
            <person name="Zutavern T."/>
            <person name="O'Shaughnessy A."/>
            <person name="Dike S."/>
            <person name="Dedhia N."/>
            <person name="Preston R."/>
            <person name="Balija V."/>
            <person name="McCombie W.R."/>
            <person name="Chow T."/>
            <person name="Chen H."/>
            <person name="Chung M."/>
            <person name="Chen C."/>
            <person name="Shaw J."/>
            <person name="Wu H."/>
            <person name="Hsiao K."/>
            <person name="Chao Y."/>
            <person name="Chu M."/>
            <person name="Cheng C."/>
            <person name="Hour A."/>
            <person name="Lee P."/>
            <person name="Lin S."/>
            <person name="Lin Y."/>
            <person name="Liou J."/>
            <person name="Liu S."/>
            <person name="Hsing Y."/>
            <person name="Raghuvanshi S."/>
            <person name="Mohanty A."/>
            <person name="Bharti A.K."/>
            <person name="Gaur A."/>
            <person name="Gupta V."/>
            <person name="Kumar D."/>
            <person name="Ravi V."/>
            <person name="Vij S."/>
            <person name="Kapur A."/>
            <person name="Khurana P."/>
            <person name="Khurana P."/>
            <person name="Khurana J.P."/>
            <person name="Tyagi A.K."/>
            <person name="Gaikwad K."/>
            <person name="Singh A."/>
            <person name="Dalal V."/>
            <person name="Srivastava S."/>
            <person name="Dixit A."/>
            <person name="Pal A.K."/>
            <person name="Ghazi I.A."/>
            <person name="Yadav M."/>
            <person name="Pandit A."/>
            <person name="Bhargava A."/>
            <person name="Sureshbabu K."/>
            <person name="Batra K."/>
            <person name="Sharma T.R."/>
            <person name="Mohapatra T."/>
            <person name="Singh N.K."/>
            <person name="Messing J."/>
            <person name="Nelson A.B."/>
            <person name="Fuks G."/>
            <person name="Kavchok S."/>
            <person name="Keizer G."/>
            <person name="Linton E."/>
            <person name="Llaca V."/>
            <person name="Song R."/>
            <person name="Tanyolac B."/>
            <person name="Young S."/>
            <person name="Ho-Il K."/>
            <person name="Hahn J.H."/>
            <person name="Sangsakoo G."/>
            <person name="Vanavichit A."/>
            <person name="de Mattos Luiz.A.T."/>
            <person name="Zimmer P.D."/>
            <person name="Malone G."/>
            <person name="Dellagostin O."/>
            <person name="de Oliveira A.C."/>
            <person name="Bevan M."/>
            <person name="Bancroft I."/>
            <person name="Minx P."/>
            <person name="Cordum H."/>
            <person name="Wilson R."/>
            <person name="Cheng Z."/>
            <person name="Jin W."/>
            <person name="Jiang J."/>
            <person name="Leong S.A."/>
            <person name="Iwama H."/>
            <person name="Gojobori T."/>
            <person name="Itoh T."/>
            <person name="Niimura Y."/>
            <person name="Fujii Y."/>
            <person name="Habara T."/>
            <person name="Sakai H."/>
            <person name="Sato Y."/>
            <person name="Wilson G."/>
            <person name="Kumar K."/>
            <person name="McCouch S."/>
            <person name="Juretic N."/>
            <person name="Hoen D."/>
            <person name="Wright S."/>
            <person name="Bruskiewich R."/>
            <person name="Bureau T."/>
            <person name="Miyao A."/>
            <person name="Hirochika H."/>
            <person name="Nishikawa T."/>
            <person name="Kadowaki K."/>
            <person name="Sugiura M."/>
            <person name="Burr B."/>
            <person name="Sasaki T."/>
        </authorList>
    </citation>
    <scope>NUCLEOTIDE SEQUENCE [LARGE SCALE GENOMIC DNA]</scope>
    <source>
        <strain evidence="3">cv. Nipponbare</strain>
    </source>
</reference>
<feature type="compositionally biased region" description="Polar residues" evidence="1">
    <location>
        <begin position="25"/>
        <end position="36"/>
    </location>
</feature>
<evidence type="ECO:0000313" key="3">
    <source>
        <dbReference type="Proteomes" id="UP000000763"/>
    </source>
</evidence>
<dbReference type="Proteomes" id="UP000000763">
    <property type="component" value="Chromosome 2"/>
</dbReference>
<protein>
    <submittedName>
        <fullName evidence="2">Os02g0617150 protein</fullName>
    </submittedName>
</protein>
<dbReference type="AlphaFoldDB" id="C7IYX0"/>
<evidence type="ECO:0000256" key="1">
    <source>
        <dbReference type="SAM" id="MobiDB-lite"/>
    </source>
</evidence>
<proteinExistence type="predicted"/>
<dbReference type="EMBL" id="AP008208">
    <property type="protein sequence ID" value="BAH91808.1"/>
    <property type="molecule type" value="Genomic_DNA"/>
</dbReference>
<feature type="region of interest" description="Disordered" evidence="1">
    <location>
        <begin position="1"/>
        <end position="36"/>
    </location>
</feature>
<gene>
    <name evidence="2" type="ordered locus">Os02g0617150</name>
</gene>
<accession>C7IYX0</accession>
<sequence>MGEENIDVQLDGSRLNESTKHAKQASVQFGSKNDMSSGASAVTATGQLIPWVKTGKAELGDLPLSF</sequence>